<accession>A0ABN2TUQ3</accession>
<protein>
    <submittedName>
        <fullName evidence="2">Gamma-glutamyltransferase</fullName>
    </submittedName>
</protein>
<feature type="region of interest" description="Disordered" evidence="1">
    <location>
        <begin position="380"/>
        <end position="406"/>
    </location>
</feature>
<comment type="caution">
    <text evidence="2">The sequence shown here is derived from an EMBL/GenBank/DDBJ whole genome shotgun (WGS) entry which is preliminary data.</text>
</comment>
<name>A0ABN2TUQ3_9ACTN</name>
<gene>
    <name evidence="2" type="ORF">GCM10009839_16500</name>
</gene>
<keyword evidence="3" id="KW-1185">Reference proteome</keyword>
<dbReference type="InterPro" id="IPR052896">
    <property type="entry name" value="GGT-like_enzyme"/>
</dbReference>
<dbReference type="InterPro" id="IPR043138">
    <property type="entry name" value="GGT_lsub"/>
</dbReference>
<reference evidence="2 3" key="1">
    <citation type="journal article" date="2019" name="Int. J. Syst. Evol. Microbiol.">
        <title>The Global Catalogue of Microorganisms (GCM) 10K type strain sequencing project: providing services to taxonomists for standard genome sequencing and annotation.</title>
        <authorList>
            <consortium name="The Broad Institute Genomics Platform"/>
            <consortium name="The Broad Institute Genome Sequencing Center for Infectious Disease"/>
            <person name="Wu L."/>
            <person name="Ma J."/>
        </authorList>
    </citation>
    <scope>NUCLEOTIDE SEQUENCE [LARGE SCALE GENOMIC DNA]</scope>
    <source>
        <strain evidence="2 3">JCM 16014</strain>
    </source>
</reference>
<dbReference type="PANTHER" id="PTHR43881">
    <property type="entry name" value="GAMMA-GLUTAMYLTRANSPEPTIDASE (AFU_ORTHOLOGUE AFUA_4G13580)"/>
    <property type="match status" value="1"/>
</dbReference>
<dbReference type="InterPro" id="IPR043137">
    <property type="entry name" value="GGT_ssub_C"/>
</dbReference>
<dbReference type="Pfam" id="PF01019">
    <property type="entry name" value="G_glu_transpept"/>
    <property type="match status" value="1"/>
</dbReference>
<dbReference type="Proteomes" id="UP001500751">
    <property type="component" value="Unassembled WGS sequence"/>
</dbReference>
<organism evidence="2 3">
    <name type="scientific">Catenulispora yoronensis</name>
    <dbReference type="NCBI Taxonomy" id="450799"/>
    <lineage>
        <taxon>Bacteria</taxon>
        <taxon>Bacillati</taxon>
        <taxon>Actinomycetota</taxon>
        <taxon>Actinomycetes</taxon>
        <taxon>Catenulisporales</taxon>
        <taxon>Catenulisporaceae</taxon>
        <taxon>Catenulispora</taxon>
    </lineage>
</organism>
<dbReference type="SUPFAM" id="SSF56235">
    <property type="entry name" value="N-terminal nucleophile aminohydrolases (Ntn hydrolases)"/>
    <property type="match status" value="1"/>
</dbReference>
<dbReference type="InterPro" id="IPR029055">
    <property type="entry name" value="Ntn_hydrolases_N"/>
</dbReference>
<dbReference type="Gene3D" id="1.10.246.130">
    <property type="match status" value="1"/>
</dbReference>
<dbReference type="Gene3D" id="3.60.20.40">
    <property type="match status" value="1"/>
</dbReference>
<dbReference type="RefSeq" id="WP_344664914.1">
    <property type="nucleotide sequence ID" value="NZ_BAAAQN010000007.1"/>
</dbReference>
<dbReference type="PRINTS" id="PR01210">
    <property type="entry name" value="GGTRANSPTASE"/>
</dbReference>
<evidence type="ECO:0000313" key="3">
    <source>
        <dbReference type="Proteomes" id="UP001500751"/>
    </source>
</evidence>
<evidence type="ECO:0000313" key="2">
    <source>
        <dbReference type="EMBL" id="GAA2020482.1"/>
    </source>
</evidence>
<sequence length="602" mass="63478">MTVDQTFTTRPELKGTYGMVSSTHWLASASGMAVLERGGNAFDAVVAAGFVLQVVEPQQNGAGGDLPVLFARGDDKRPRVLCGQGVAPAGATLGHFGALGLDLVPGSGLLAAAVPGAVPAWLTLLRDHGTMELADVLAYAIGYARDGYPVTPALAAAIADVAPLFREHWTTSAEVYLPSGAAPEAGSVFRNPVLAATYQRLVEAGSASASRDARIDAALAAWSQGFVAEAVDAFARTAWRDSSGEEHAGVITGADMAAWQPSYEEPVGLEFAGHTVFKTAAWGQGPVLLQQLALLRRQERDLVPGTAEFAHRVVEGAKLAFADREAWYGDAADVPLATLLSAEYNDARRALIGETASLELRPGAPDGRAARMAVRPGWVPVPRDASTGEPVAVGERAERGTERGLAGRGDTVHVDVVDRWGNMVAAMPSGGWMQSSPVIPSLGFCLGTRLQMTWLQDGLPSTLTPGRRPRTTLSPTLVLRGDEPVLALGSPGGDQQDQWQLLFLLNHLLGGMDLQASIDAPTFHSSHFPESFYPRPAYPGRLVAEARLGEAVLAGLRGRGHEVVVSGDWSLGRMCVVGRDPERGLLRGAANPRGMMGYAVGR</sequence>
<proteinExistence type="predicted"/>
<dbReference type="PANTHER" id="PTHR43881:SF1">
    <property type="entry name" value="GAMMA-GLUTAMYLTRANSPEPTIDASE (AFU_ORTHOLOGUE AFUA_4G13580)"/>
    <property type="match status" value="1"/>
</dbReference>
<evidence type="ECO:0000256" key="1">
    <source>
        <dbReference type="SAM" id="MobiDB-lite"/>
    </source>
</evidence>
<dbReference type="EMBL" id="BAAAQN010000007">
    <property type="protein sequence ID" value="GAA2020482.1"/>
    <property type="molecule type" value="Genomic_DNA"/>
</dbReference>